<reference evidence="2" key="1">
    <citation type="submission" date="2023-10" db="EMBL/GenBank/DDBJ databases">
        <title>Genome assembly of Pristionchus species.</title>
        <authorList>
            <person name="Yoshida K."/>
            <person name="Sommer R.J."/>
        </authorList>
    </citation>
    <scope>NUCLEOTIDE SEQUENCE</scope>
    <source>
        <strain evidence="2">RS0144</strain>
    </source>
</reference>
<organism evidence="2 3">
    <name type="scientific">Pristionchus entomophagus</name>
    <dbReference type="NCBI Taxonomy" id="358040"/>
    <lineage>
        <taxon>Eukaryota</taxon>
        <taxon>Metazoa</taxon>
        <taxon>Ecdysozoa</taxon>
        <taxon>Nematoda</taxon>
        <taxon>Chromadorea</taxon>
        <taxon>Rhabditida</taxon>
        <taxon>Rhabditina</taxon>
        <taxon>Diplogasteromorpha</taxon>
        <taxon>Diplogasteroidea</taxon>
        <taxon>Neodiplogasteridae</taxon>
        <taxon>Pristionchus</taxon>
    </lineage>
</organism>
<dbReference type="PROSITE" id="PS50181">
    <property type="entry name" value="FBOX"/>
    <property type="match status" value="1"/>
</dbReference>
<feature type="non-terminal residue" evidence="2">
    <location>
        <position position="1"/>
    </location>
</feature>
<name>A0AAV5SG29_9BILA</name>
<dbReference type="EMBL" id="BTSX01000001">
    <property type="protein sequence ID" value="GMS81143.1"/>
    <property type="molecule type" value="Genomic_DNA"/>
</dbReference>
<dbReference type="Gene3D" id="1.20.1280.50">
    <property type="match status" value="1"/>
</dbReference>
<evidence type="ECO:0000313" key="3">
    <source>
        <dbReference type="Proteomes" id="UP001432027"/>
    </source>
</evidence>
<feature type="domain" description="F-box" evidence="1">
    <location>
        <begin position="14"/>
        <end position="61"/>
    </location>
</feature>
<evidence type="ECO:0000313" key="2">
    <source>
        <dbReference type="EMBL" id="GMS81143.1"/>
    </source>
</evidence>
<dbReference type="SUPFAM" id="SSF81383">
    <property type="entry name" value="F-box domain"/>
    <property type="match status" value="1"/>
</dbReference>
<comment type="caution">
    <text evidence="2">The sequence shown here is derived from an EMBL/GenBank/DDBJ whole genome shotgun (WGS) entry which is preliminary data.</text>
</comment>
<dbReference type="CDD" id="cd09917">
    <property type="entry name" value="F-box_SF"/>
    <property type="match status" value="1"/>
</dbReference>
<evidence type="ECO:0000259" key="1">
    <source>
        <dbReference type="PROSITE" id="PS50181"/>
    </source>
</evidence>
<feature type="non-terminal residue" evidence="2">
    <location>
        <position position="324"/>
    </location>
</feature>
<proteinExistence type="predicted"/>
<sequence length="324" mass="37758">SSRTFSSLSINRSAMDIFSLPADCHREIMRRLTLKDRLRLRLVCRAFEALVAETNAGWFETGSIKRWTTKIRRGRRGSVDGESRLIVRMDDLEVNIAEDGEYRLNRLLQLRTRLFAGISFDYFEIRVNSMDTLDFVIKFITNFKIKNLHFGVDSDIELEISLLIMALFPRCSFTITIDSHADSNKLNSLPPMETIKLFYGCAQISTELFFKLLSTHKHMLLTCEPVSFTSQEWTRAMQIISDDPRTREVRLIAHRLTIQSWLLNFRITQATKARQACDDVNVTHALNDEKEMRLRYKNCWVRISDFDWSNDFCHSTVAMSNSME</sequence>
<dbReference type="AlphaFoldDB" id="A0AAV5SG29"/>
<dbReference type="Proteomes" id="UP001432027">
    <property type="component" value="Unassembled WGS sequence"/>
</dbReference>
<protein>
    <recommendedName>
        <fullName evidence="1">F-box domain-containing protein</fullName>
    </recommendedName>
</protein>
<dbReference type="InterPro" id="IPR001810">
    <property type="entry name" value="F-box_dom"/>
</dbReference>
<accession>A0AAV5SG29</accession>
<dbReference type="InterPro" id="IPR036047">
    <property type="entry name" value="F-box-like_dom_sf"/>
</dbReference>
<dbReference type="Pfam" id="PF00646">
    <property type="entry name" value="F-box"/>
    <property type="match status" value="1"/>
</dbReference>
<gene>
    <name evidence="2" type="ORF">PENTCL1PPCAC_3318</name>
</gene>
<dbReference type="SMART" id="SM00256">
    <property type="entry name" value="FBOX"/>
    <property type="match status" value="1"/>
</dbReference>
<keyword evidence="3" id="KW-1185">Reference proteome</keyword>